<dbReference type="Proteomes" id="UP001171945">
    <property type="component" value="Unassembled WGS sequence"/>
</dbReference>
<reference evidence="1" key="1">
    <citation type="submission" date="2023-06" db="EMBL/GenBank/DDBJ databases">
        <title>Uncultivated large filamentous bacteria from sulfidic sediments reveal new species and different genomic features in energy metabolism and defense.</title>
        <authorList>
            <person name="Fonseca A."/>
        </authorList>
    </citation>
    <scope>NUCLEOTIDE SEQUENCE</scope>
    <source>
        <strain evidence="1">HSG4</strain>
    </source>
</reference>
<evidence type="ECO:0000313" key="1">
    <source>
        <dbReference type="EMBL" id="MDM8563822.1"/>
    </source>
</evidence>
<evidence type="ECO:0000313" key="2">
    <source>
        <dbReference type="Proteomes" id="UP001171945"/>
    </source>
</evidence>
<accession>A0ABT7VW60</accession>
<sequence>VILNSDARNQVFSKNLVSKCHKPSFVGWVRFFCFAKKRNPTIFDVQVKCWVTFFYSRKKS</sequence>
<feature type="non-terminal residue" evidence="1">
    <location>
        <position position="1"/>
    </location>
</feature>
<dbReference type="EMBL" id="JAUCGM010000898">
    <property type="protein sequence ID" value="MDM8563822.1"/>
    <property type="molecule type" value="Genomic_DNA"/>
</dbReference>
<gene>
    <name evidence="1" type="ORF">QUF54_10760</name>
</gene>
<name>A0ABT7VW60_9GAMM</name>
<protein>
    <submittedName>
        <fullName evidence="1">Uncharacterized protein</fullName>
    </submittedName>
</protein>
<proteinExistence type="predicted"/>
<keyword evidence="2" id="KW-1185">Reference proteome</keyword>
<organism evidence="1 2">
    <name type="scientific">Candidatus Marithioploca araucensis</name>
    <dbReference type="NCBI Taxonomy" id="70273"/>
    <lineage>
        <taxon>Bacteria</taxon>
        <taxon>Pseudomonadati</taxon>
        <taxon>Pseudomonadota</taxon>
        <taxon>Gammaproteobacteria</taxon>
        <taxon>Thiotrichales</taxon>
        <taxon>Thiotrichaceae</taxon>
        <taxon>Candidatus Marithioploca</taxon>
    </lineage>
</organism>
<comment type="caution">
    <text evidence="1">The sequence shown here is derived from an EMBL/GenBank/DDBJ whole genome shotgun (WGS) entry which is preliminary data.</text>
</comment>